<dbReference type="SUPFAM" id="SSF88659">
    <property type="entry name" value="Sigma3 and sigma4 domains of RNA polymerase sigma factors"/>
    <property type="match status" value="1"/>
</dbReference>
<dbReference type="PANTHER" id="PTHR43133">
    <property type="entry name" value="RNA POLYMERASE ECF-TYPE SIGMA FACTO"/>
    <property type="match status" value="1"/>
</dbReference>
<dbReference type="CDD" id="cd06171">
    <property type="entry name" value="Sigma70_r4"/>
    <property type="match status" value="1"/>
</dbReference>
<dbReference type="SUPFAM" id="SSF88946">
    <property type="entry name" value="Sigma2 domain of RNA polymerase sigma factors"/>
    <property type="match status" value="1"/>
</dbReference>
<dbReference type="InterPro" id="IPR014305">
    <property type="entry name" value="RNA_pol_sigma-G_actinobac"/>
</dbReference>
<dbReference type="EMBL" id="JAHKNI010000015">
    <property type="protein sequence ID" value="MBU3066681.1"/>
    <property type="molecule type" value="Genomic_DNA"/>
</dbReference>
<keyword evidence="4 7" id="KW-0731">Sigma factor</keyword>
<dbReference type="SUPFAM" id="SSF54427">
    <property type="entry name" value="NTF2-like"/>
    <property type="match status" value="1"/>
</dbReference>
<keyword evidence="13" id="KW-1185">Reference proteome</keyword>
<evidence type="ECO:0000256" key="5">
    <source>
        <dbReference type="ARBA" id="ARBA00023125"/>
    </source>
</evidence>
<evidence type="ECO:0000256" key="1">
    <source>
        <dbReference type="ARBA" id="ARBA00010641"/>
    </source>
</evidence>
<keyword evidence="6 7" id="KW-0804">Transcription</keyword>
<evidence type="ECO:0000256" key="7">
    <source>
        <dbReference type="RuleBase" id="RU000716"/>
    </source>
</evidence>
<dbReference type="InterPro" id="IPR013325">
    <property type="entry name" value="RNA_pol_sigma_r2"/>
</dbReference>
<dbReference type="RefSeq" id="WP_215922750.1">
    <property type="nucleotide sequence ID" value="NZ_JAHKNI010000015.1"/>
</dbReference>
<evidence type="ECO:0000259" key="10">
    <source>
        <dbReference type="Pfam" id="PF08281"/>
    </source>
</evidence>
<evidence type="ECO:0000259" key="11">
    <source>
        <dbReference type="Pfam" id="PF12680"/>
    </source>
</evidence>
<dbReference type="NCBIfam" id="NF006089">
    <property type="entry name" value="PRK08241.1"/>
    <property type="match status" value="1"/>
</dbReference>
<evidence type="ECO:0000256" key="2">
    <source>
        <dbReference type="ARBA" id="ARBA00011344"/>
    </source>
</evidence>
<evidence type="ECO:0000256" key="3">
    <source>
        <dbReference type="ARBA" id="ARBA00023015"/>
    </source>
</evidence>
<dbReference type="InterPro" id="IPR014284">
    <property type="entry name" value="RNA_pol_sigma-70_dom"/>
</dbReference>
<dbReference type="NCBIfam" id="TIGR02937">
    <property type="entry name" value="sigma70-ECF"/>
    <property type="match status" value="1"/>
</dbReference>
<sequence length="400" mass="45077">MTKEEGFDRRIEPFRTELLAYCYRMLGSAHDAEDLVQDTYLRAWRAREQYDDTRSSLRTWLYRIATNACLTALQTRGGRPLPSGLVSATDPLGPLVRGEHAAWLQPLPDSLLDTGDPAGTVIDHSSLRLAFASALQHLSARQRGALILREVLSFSAAETAEILGTTVVSVNSSLQRARARLKGIGVGLERVGEPSTAEQRAWVERYMTAFAHADVEGLKRLLTEDVIMEMPPMLNWFSGRSNYGLFMEWVFEAAGKDWLLEQVAANGGQPGFAAYQRVDGRYELHTLQIFTVTAEGISRNSVFQDPEIFAAFGLAARLDAQTRDFLSSGRDEFRRRRRYVLPRSPEHSRRADQQGRLRCRTIVPQTRPQSRPCWLIPTRHGRRATPTPWSPTTPRTRPPS</sequence>
<reference evidence="12 13" key="1">
    <citation type="submission" date="2021-06" db="EMBL/GenBank/DDBJ databases">
        <title>Actinomycetes sequencing.</title>
        <authorList>
            <person name="Shan Q."/>
        </authorList>
    </citation>
    <scope>NUCLEOTIDE SEQUENCE [LARGE SCALE GENOMIC DNA]</scope>
    <source>
        <strain evidence="12 13">NEAU-G5</strain>
    </source>
</reference>
<organism evidence="12 13">
    <name type="scientific">Nocardia albiluteola</name>
    <dbReference type="NCBI Taxonomy" id="2842303"/>
    <lineage>
        <taxon>Bacteria</taxon>
        <taxon>Bacillati</taxon>
        <taxon>Actinomycetota</taxon>
        <taxon>Actinomycetes</taxon>
        <taxon>Mycobacteriales</taxon>
        <taxon>Nocardiaceae</taxon>
        <taxon>Nocardia</taxon>
    </lineage>
</organism>
<dbReference type="InterPro" id="IPR039425">
    <property type="entry name" value="RNA_pol_sigma-70-like"/>
</dbReference>
<dbReference type="NCBIfam" id="TIGR02960">
    <property type="entry name" value="SigX5"/>
    <property type="match status" value="1"/>
</dbReference>
<comment type="subunit">
    <text evidence="2">Interacts transiently with the RNA polymerase catalytic core formed by RpoA, RpoB, RpoC and RpoZ (2 alpha, 1 beta, 1 beta' and 1 omega subunit) to form the RNA polymerase holoenzyme that can initiate transcription.</text>
</comment>
<dbReference type="InterPro" id="IPR007627">
    <property type="entry name" value="RNA_pol_sigma70_r2"/>
</dbReference>
<dbReference type="Gene3D" id="1.10.10.10">
    <property type="entry name" value="Winged helix-like DNA-binding domain superfamily/Winged helix DNA-binding domain"/>
    <property type="match status" value="1"/>
</dbReference>
<dbReference type="PANTHER" id="PTHR43133:SF65">
    <property type="entry name" value="ECF RNA POLYMERASE SIGMA FACTOR SIGG"/>
    <property type="match status" value="1"/>
</dbReference>
<feature type="domain" description="RNA polymerase sigma-70 region 2" evidence="9">
    <location>
        <begin position="13"/>
        <end position="76"/>
    </location>
</feature>
<protein>
    <recommendedName>
        <fullName evidence="7">RNA polymerase sigma factor</fullName>
    </recommendedName>
</protein>
<dbReference type="Gene3D" id="3.10.450.50">
    <property type="match status" value="1"/>
</dbReference>
<proteinExistence type="inferred from homology"/>
<dbReference type="InterPro" id="IPR000838">
    <property type="entry name" value="RNA_pol_sigma70_ECF_CS"/>
</dbReference>
<gene>
    <name evidence="12" type="ORF">KO481_34840</name>
</gene>
<keyword evidence="5 7" id="KW-0238">DNA-binding</keyword>
<accession>A0ABS6B8P6</accession>
<feature type="domain" description="RNA polymerase sigma factor 70 region 4 type 2" evidence="10">
    <location>
        <begin position="129"/>
        <end position="181"/>
    </location>
</feature>
<dbReference type="Gene3D" id="1.10.1740.10">
    <property type="match status" value="1"/>
</dbReference>
<evidence type="ECO:0000256" key="8">
    <source>
        <dbReference type="SAM" id="MobiDB-lite"/>
    </source>
</evidence>
<dbReference type="GO" id="GO:0003899">
    <property type="term" value="F:DNA-directed RNA polymerase activity"/>
    <property type="evidence" value="ECO:0007669"/>
    <property type="project" value="UniProtKB-EC"/>
</dbReference>
<evidence type="ECO:0000256" key="6">
    <source>
        <dbReference type="ARBA" id="ARBA00023163"/>
    </source>
</evidence>
<keyword evidence="12" id="KW-0808">Transferase</keyword>
<keyword evidence="12" id="KW-0548">Nucleotidyltransferase</keyword>
<dbReference type="PROSITE" id="PS01063">
    <property type="entry name" value="SIGMA70_ECF"/>
    <property type="match status" value="1"/>
</dbReference>
<feature type="compositionally biased region" description="Pro residues" evidence="8">
    <location>
        <begin position="388"/>
        <end position="400"/>
    </location>
</feature>
<keyword evidence="3 7" id="KW-0805">Transcription regulation</keyword>
<dbReference type="InterPro" id="IPR037401">
    <property type="entry name" value="SnoaL-like"/>
</dbReference>
<comment type="caution">
    <text evidence="12">The sequence shown here is derived from an EMBL/GenBank/DDBJ whole genome shotgun (WGS) entry which is preliminary data.</text>
</comment>
<evidence type="ECO:0000313" key="12">
    <source>
        <dbReference type="EMBL" id="MBU3066681.1"/>
    </source>
</evidence>
<dbReference type="InterPro" id="IPR036388">
    <property type="entry name" value="WH-like_DNA-bd_sf"/>
</dbReference>
<dbReference type="InterPro" id="IPR032710">
    <property type="entry name" value="NTF2-like_dom_sf"/>
</dbReference>
<dbReference type="InterPro" id="IPR013324">
    <property type="entry name" value="RNA_pol_sigma_r3/r4-like"/>
</dbReference>
<dbReference type="InterPro" id="IPR013249">
    <property type="entry name" value="RNA_pol_sigma70_r4_t2"/>
</dbReference>
<feature type="region of interest" description="Disordered" evidence="8">
    <location>
        <begin position="370"/>
        <end position="400"/>
    </location>
</feature>
<dbReference type="Pfam" id="PF12680">
    <property type="entry name" value="SnoaL_2"/>
    <property type="match status" value="1"/>
</dbReference>
<feature type="domain" description="SnoaL-like" evidence="11">
    <location>
        <begin position="203"/>
        <end position="292"/>
    </location>
</feature>
<dbReference type="Pfam" id="PF08281">
    <property type="entry name" value="Sigma70_r4_2"/>
    <property type="match status" value="1"/>
</dbReference>
<comment type="similarity">
    <text evidence="1 7">Belongs to the sigma-70 factor family. ECF subfamily.</text>
</comment>
<evidence type="ECO:0000259" key="9">
    <source>
        <dbReference type="Pfam" id="PF04542"/>
    </source>
</evidence>
<name>A0ABS6B8P6_9NOCA</name>
<evidence type="ECO:0000256" key="4">
    <source>
        <dbReference type="ARBA" id="ARBA00023082"/>
    </source>
</evidence>
<dbReference type="Proteomes" id="UP000733379">
    <property type="component" value="Unassembled WGS sequence"/>
</dbReference>
<dbReference type="Pfam" id="PF04542">
    <property type="entry name" value="Sigma70_r2"/>
    <property type="match status" value="1"/>
</dbReference>
<evidence type="ECO:0000313" key="13">
    <source>
        <dbReference type="Proteomes" id="UP000733379"/>
    </source>
</evidence>